<organism evidence="1">
    <name type="scientific">Arundo donax</name>
    <name type="common">Giant reed</name>
    <name type="synonym">Donax arundinaceus</name>
    <dbReference type="NCBI Taxonomy" id="35708"/>
    <lineage>
        <taxon>Eukaryota</taxon>
        <taxon>Viridiplantae</taxon>
        <taxon>Streptophyta</taxon>
        <taxon>Embryophyta</taxon>
        <taxon>Tracheophyta</taxon>
        <taxon>Spermatophyta</taxon>
        <taxon>Magnoliopsida</taxon>
        <taxon>Liliopsida</taxon>
        <taxon>Poales</taxon>
        <taxon>Poaceae</taxon>
        <taxon>PACMAD clade</taxon>
        <taxon>Arundinoideae</taxon>
        <taxon>Arundineae</taxon>
        <taxon>Arundo</taxon>
    </lineage>
</organism>
<accession>A0A0A9CBU0</accession>
<name>A0A0A9CBU0_ARUDO</name>
<dbReference type="AlphaFoldDB" id="A0A0A9CBU0"/>
<dbReference type="EMBL" id="GBRH01228928">
    <property type="protein sequence ID" value="JAD68967.1"/>
    <property type="molecule type" value="Transcribed_RNA"/>
</dbReference>
<evidence type="ECO:0000313" key="1">
    <source>
        <dbReference type="EMBL" id="JAD68967.1"/>
    </source>
</evidence>
<reference evidence="1" key="2">
    <citation type="journal article" date="2015" name="Data Brief">
        <title>Shoot transcriptome of the giant reed, Arundo donax.</title>
        <authorList>
            <person name="Barrero R.A."/>
            <person name="Guerrero F.D."/>
            <person name="Moolhuijzen P."/>
            <person name="Goolsby J.A."/>
            <person name="Tidwell J."/>
            <person name="Bellgard S.E."/>
            <person name="Bellgard M.I."/>
        </authorList>
    </citation>
    <scope>NUCLEOTIDE SEQUENCE</scope>
    <source>
        <tissue evidence="1">Shoot tissue taken approximately 20 cm above the soil surface</tissue>
    </source>
</reference>
<sequence length="43" mass="4577">MALSKLDRSVSSSTNISSVFGYPSASPLLTWAILHLLKLEVGS</sequence>
<proteinExistence type="predicted"/>
<protein>
    <submittedName>
        <fullName evidence="1">Uncharacterized protein</fullName>
    </submittedName>
</protein>
<reference evidence="1" key="1">
    <citation type="submission" date="2014-09" db="EMBL/GenBank/DDBJ databases">
        <authorList>
            <person name="Magalhaes I.L.F."/>
            <person name="Oliveira U."/>
            <person name="Santos F.R."/>
            <person name="Vidigal T.H.D.A."/>
            <person name="Brescovit A.D."/>
            <person name="Santos A.J."/>
        </authorList>
    </citation>
    <scope>NUCLEOTIDE SEQUENCE</scope>
    <source>
        <tissue evidence="1">Shoot tissue taken approximately 20 cm above the soil surface</tissue>
    </source>
</reference>